<evidence type="ECO:0000313" key="14">
    <source>
        <dbReference type="Proteomes" id="UP000709295"/>
    </source>
</evidence>
<dbReference type="CDD" id="cd05123">
    <property type="entry name" value="STKc_AGC"/>
    <property type="match status" value="1"/>
</dbReference>
<dbReference type="PROSITE" id="PS50821">
    <property type="entry name" value="PAZ"/>
    <property type="match status" value="1"/>
</dbReference>
<keyword evidence="14" id="KW-1185">Reference proteome</keyword>
<feature type="domain" description="RGS" evidence="9">
    <location>
        <begin position="65"/>
        <end position="190"/>
    </location>
</feature>
<proteinExistence type="predicted"/>
<dbReference type="Pfam" id="PF08699">
    <property type="entry name" value="ArgoL1"/>
    <property type="match status" value="1"/>
</dbReference>
<dbReference type="SMART" id="SM00315">
    <property type="entry name" value="RGS"/>
    <property type="match status" value="1"/>
</dbReference>
<dbReference type="Proteomes" id="UP000709295">
    <property type="component" value="Unassembled WGS sequence"/>
</dbReference>
<keyword evidence="5 6" id="KW-0067">ATP-binding</keyword>
<accession>A0A8J5MG76</accession>
<dbReference type="InterPro" id="IPR032473">
    <property type="entry name" value="Argonaute_Mid_dom"/>
</dbReference>
<keyword evidence="3 6" id="KW-0547">Nucleotide-binding</keyword>
<dbReference type="InterPro" id="IPR003100">
    <property type="entry name" value="PAZ_dom"/>
</dbReference>
<evidence type="ECO:0000259" key="11">
    <source>
        <dbReference type="PROSITE" id="PS50822"/>
    </source>
</evidence>
<feature type="binding site" evidence="6">
    <location>
        <position position="234"/>
    </location>
    <ligand>
        <name>ATP</name>
        <dbReference type="ChEBI" id="CHEBI:30616"/>
    </ligand>
</feature>
<evidence type="ECO:0000259" key="12">
    <source>
        <dbReference type="PROSITE" id="PS51285"/>
    </source>
</evidence>
<dbReference type="SMART" id="SM01163">
    <property type="entry name" value="DUF1785"/>
    <property type="match status" value="1"/>
</dbReference>
<reference evidence="13" key="1">
    <citation type="submission" date="2021-01" db="EMBL/GenBank/DDBJ databases">
        <title>Phytophthora aleatoria, a newly-described species from Pinus radiata is distinct from Phytophthora cactorum isolates based on comparative genomics.</title>
        <authorList>
            <person name="Mcdougal R."/>
            <person name="Panda P."/>
            <person name="Williams N."/>
            <person name="Studholme D.J."/>
        </authorList>
    </citation>
    <scope>NUCLEOTIDE SEQUENCE</scope>
    <source>
        <strain evidence="13">NZFS 4037</strain>
    </source>
</reference>
<keyword evidence="4" id="KW-0418">Kinase</keyword>
<dbReference type="GO" id="GO:0004674">
    <property type="term" value="F:protein serine/threonine kinase activity"/>
    <property type="evidence" value="ECO:0007669"/>
    <property type="project" value="UniProtKB-KW"/>
</dbReference>
<protein>
    <recommendedName>
        <fullName evidence="15">Protein kinase</fullName>
    </recommendedName>
</protein>
<evidence type="ECO:0000259" key="8">
    <source>
        <dbReference type="PROSITE" id="PS50011"/>
    </source>
</evidence>
<feature type="domain" description="PAZ" evidence="10">
    <location>
        <begin position="1271"/>
        <end position="1384"/>
    </location>
</feature>
<evidence type="ECO:0000256" key="1">
    <source>
        <dbReference type="ARBA" id="ARBA00022527"/>
    </source>
</evidence>
<feature type="region of interest" description="Disordered" evidence="7">
    <location>
        <begin position="1038"/>
        <end position="1091"/>
    </location>
</feature>
<dbReference type="Pfam" id="PF00069">
    <property type="entry name" value="Pkinase"/>
    <property type="match status" value="1"/>
</dbReference>
<feature type="domain" description="AGC-kinase C-terminal" evidence="12">
    <location>
        <begin position="514"/>
        <end position="592"/>
    </location>
</feature>
<dbReference type="SMART" id="SM00950">
    <property type="entry name" value="Piwi"/>
    <property type="match status" value="1"/>
</dbReference>
<dbReference type="EMBL" id="JAENGY010000434">
    <property type="protein sequence ID" value="KAG6963028.1"/>
    <property type="molecule type" value="Genomic_DNA"/>
</dbReference>
<dbReference type="PROSITE" id="PS00108">
    <property type="entry name" value="PROTEIN_KINASE_ST"/>
    <property type="match status" value="1"/>
</dbReference>
<evidence type="ECO:0008006" key="15">
    <source>
        <dbReference type="Google" id="ProtNLM"/>
    </source>
</evidence>
<dbReference type="InterPro" id="IPR016137">
    <property type="entry name" value="RGS"/>
</dbReference>
<dbReference type="InterPro" id="IPR000961">
    <property type="entry name" value="AGC-kinase_C"/>
</dbReference>
<dbReference type="PROSITE" id="PS50011">
    <property type="entry name" value="PROTEIN_KINASE_DOM"/>
    <property type="match status" value="1"/>
</dbReference>
<comment type="caution">
    <text evidence="13">The sequence shown here is derived from an EMBL/GenBank/DDBJ whole genome shotgun (WGS) entry which is preliminary data.</text>
</comment>
<dbReference type="InterPro" id="IPR014811">
    <property type="entry name" value="ArgoL1"/>
</dbReference>
<name>A0A8J5MG76_9STRA</name>
<feature type="region of interest" description="Disordered" evidence="7">
    <location>
        <begin position="677"/>
        <end position="704"/>
    </location>
</feature>
<feature type="compositionally biased region" description="Basic and acidic residues" evidence="7">
    <location>
        <begin position="1051"/>
        <end position="1072"/>
    </location>
</feature>
<evidence type="ECO:0000256" key="6">
    <source>
        <dbReference type="PROSITE-ProRule" id="PRU10141"/>
    </source>
</evidence>
<dbReference type="SMART" id="SM00220">
    <property type="entry name" value="S_TKc"/>
    <property type="match status" value="1"/>
</dbReference>
<gene>
    <name evidence="13" type="ORF">JG688_00008336</name>
</gene>
<dbReference type="PROSITE" id="PS00107">
    <property type="entry name" value="PROTEIN_KINASE_ATP"/>
    <property type="match status" value="1"/>
</dbReference>
<dbReference type="InterPro" id="IPR000719">
    <property type="entry name" value="Prot_kinase_dom"/>
</dbReference>
<dbReference type="InterPro" id="IPR032472">
    <property type="entry name" value="ArgoL2"/>
</dbReference>
<dbReference type="GO" id="GO:0005524">
    <property type="term" value="F:ATP binding"/>
    <property type="evidence" value="ECO:0007669"/>
    <property type="project" value="UniProtKB-UniRule"/>
</dbReference>
<dbReference type="PROSITE" id="PS51285">
    <property type="entry name" value="AGC_KINASE_CTER"/>
    <property type="match status" value="1"/>
</dbReference>
<dbReference type="InterPro" id="IPR008271">
    <property type="entry name" value="Ser/Thr_kinase_AS"/>
</dbReference>
<organism evidence="13 14">
    <name type="scientific">Phytophthora aleatoria</name>
    <dbReference type="NCBI Taxonomy" id="2496075"/>
    <lineage>
        <taxon>Eukaryota</taxon>
        <taxon>Sar</taxon>
        <taxon>Stramenopiles</taxon>
        <taxon>Oomycota</taxon>
        <taxon>Peronosporomycetes</taxon>
        <taxon>Peronosporales</taxon>
        <taxon>Peronosporaceae</taxon>
        <taxon>Phytophthora</taxon>
    </lineage>
</organism>
<evidence type="ECO:0000256" key="2">
    <source>
        <dbReference type="ARBA" id="ARBA00022679"/>
    </source>
</evidence>
<dbReference type="InterPro" id="IPR032474">
    <property type="entry name" value="Argonaute_N"/>
</dbReference>
<evidence type="ECO:0000256" key="7">
    <source>
        <dbReference type="SAM" id="MobiDB-lite"/>
    </source>
</evidence>
<dbReference type="PANTHER" id="PTHR22891">
    <property type="entry name" value="EUKARYOTIC TRANSLATION INITIATION FACTOR 2C"/>
    <property type="match status" value="1"/>
</dbReference>
<dbReference type="Pfam" id="PF02170">
    <property type="entry name" value="PAZ"/>
    <property type="match status" value="1"/>
</dbReference>
<evidence type="ECO:0000259" key="9">
    <source>
        <dbReference type="PROSITE" id="PS50132"/>
    </source>
</evidence>
<feature type="domain" description="Protein kinase" evidence="8">
    <location>
        <begin position="205"/>
        <end position="513"/>
    </location>
</feature>
<feature type="domain" description="Piwi" evidence="11">
    <location>
        <begin position="1553"/>
        <end position="1852"/>
    </location>
</feature>
<keyword evidence="1" id="KW-0723">Serine/threonine-protein kinase</keyword>
<sequence length="1887" mass="208541">MGAGASVPSDANGSMRLQTPSRIVTAFLNLANKPHHAPLVAAKTQWKIAQPFPVGNGEVSTNEQELLHMLHDPVGQKHIGTFAKKILTSETFFCWVEIKEFREAPSIGYRKSMAKLIYRKYIKNGSTMALGSITSDLIDLYDKRIGELEANHGSSATVDFFDPLMTNIVTDMCQNTFMRFKSSPEYEALKKDLKDTYNKVTIEDFEYLELLGSGGFGRVVHARKKSTGKHYAMKIQLKSGLLDEHHDQLSQITSEKDILQICHNPFVLDMHYSFQTPAHAIIVTELVRGGDLGDALKSSRDGYLQEDRVRLYAAEIGLALNHMHELGLIYRDLKPGNVLLGEDGHVILADMGLAAGFDPLKLKKEETGDYRYTPVQPKLTRRKTTVGTRGYMAPEIISGKLVKRDQRPGYTFSVDFWSLGVTLFELMCGFQPFSMHSSGNFFQEVANEEIFRLSPRTQHKIELQKMTQGVTFPLHLTRNAQDFLKRLLEVSPEHRLGCNGEKGFAEFMEHPFFETVDWEKLMMKHIDPKFKPALPLLSDKKIYNSYEHMMSHFDMRDKDFIRHDWYADPDPEMQKYFDTWDYISQYTLRAELGIAKELDETNIPYKVLQLTGEDSKAKPYVTVGYAILSGLKRKAQKEGPSGNDAVAATKTPIARAAEAAAATATSAEVTTNMGNKVTTSAEGTTSMGNKVTTSAEGTTSADNKGTTSVGFTTLAAVTTADRHQGTTTTVAVAVAVTAPDQGGTKAVEEITAPVATMPTVEEGLMAVEVVMEARGTMTEEGTEDPLPMEGTVARRVTIVEVDTTRAEEEEAATPVEAEVEAMMTGLAGILVEVTMIVHVEDTTDGTTVVTEAVPVQADRETADMVAAMIVAMAEAEEVETIEAMAEDMIAAMVEAIADVTTAATVDRETMEETTVVEGEIAAKEAVETEAVVATIATEADSEEEAEVAVAEAVAGLEDKKDLAQASSRALATSRLETRSPTRASKKNGAAEPAFICRRPGIAQSGKTTQLNVNYFGVSLDSTPPEIFKYHVTVERSPDLHADSKYGPSASDQKDESMGDEPKQEGKDVKDVEMAEPAADAPPKREARPERPLPRSLVRNVINAALRQYESEFGGLRVVHDGMAALYAPAMLPWNAKDFIDVNPDGPSAVPVTPPQPAGGDGAQRRGFRGPRTFLVKMKLVETISTSSLTEYYSNPDVNVMPVLQALDVVARHLGAQRLIAVGRNFFTMKKTHTLKGGKELCWGYHQALRLADHKLLMNVDQAATVFYSPGPLMQLAVAALRVRGPEDARDLTERDMKSLARALRKIEVVPTHRKDRKRAIFGVSAQPANMTMVDIKGESMSVAAYFSGKYNMQLRYPNLPLVNVGSKRPGKENWLPIEVCEVAPGQRCANINELDTAEIIRQTSQPPRNRQENIMEQIRQAGFENDPFLAAFGIKVDQRLQPTEARVMDAPDVQYQNVSDRPYGGQWSLNGKKFVEGVSVRNWGVIVAANVSERDAQNFVSKLSDLGDQRGLPFEDKRPVLIHQDQHRGAQVEELMKMCHQELERRNLGPAQFLLVILPAKNSPVYGDVKRMSDTVLGLPSQCIASQNLPRANPQFCANVCLKINMKLNGKNAVLRDPLPLISSEPTIIIGADVDHPRSGMGGRPSIAAVVASMDRYSAQYAARVAAQKASSDIQQLPNMLRELFLAYYDNTKRKPERVVYYRDGVSEGQMFDILQTEMRALRKAFKMISNDYNPPVTFVVVNKRHHLRAFTVNPRDADRKGNVMPGTVIDTGVVNPHRFDFFLYGHSGIQGTTVPAHYTVLHDENKMSAKDIQQLTYHLGYTFSRCTRSVSFVTPVYYAHLAAARARFFLNEGSDGASTVGSYNSNASNFEFAEVHSNVLNRMFYT</sequence>
<dbReference type="CDD" id="cd02846">
    <property type="entry name" value="PAZ_argonaute_like"/>
    <property type="match status" value="1"/>
</dbReference>
<dbReference type="InterPro" id="IPR017441">
    <property type="entry name" value="Protein_kinase_ATP_BS"/>
</dbReference>
<dbReference type="Pfam" id="PF16487">
    <property type="entry name" value="ArgoMid"/>
    <property type="match status" value="1"/>
</dbReference>
<evidence type="ECO:0000313" key="13">
    <source>
        <dbReference type="EMBL" id="KAG6963028.1"/>
    </source>
</evidence>
<evidence type="ECO:0000256" key="4">
    <source>
        <dbReference type="ARBA" id="ARBA00022777"/>
    </source>
</evidence>
<dbReference type="Pfam" id="PF00615">
    <property type="entry name" value="RGS"/>
    <property type="match status" value="1"/>
</dbReference>
<dbReference type="Pfam" id="PF16488">
    <property type="entry name" value="ArgoL2"/>
    <property type="match status" value="1"/>
</dbReference>
<keyword evidence="2" id="KW-0808">Transferase</keyword>
<dbReference type="Pfam" id="PF16486">
    <property type="entry name" value="ArgoN"/>
    <property type="match status" value="1"/>
</dbReference>
<dbReference type="Pfam" id="PF02171">
    <property type="entry name" value="Piwi"/>
    <property type="match status" value="1"/>
</dbReference>
<evidence type="ECO:0000256" key="3">
    <source>
        <dbReference type="ARBA" id="ARBA00022741"/>
    </source>
</evidence>
<feature type="region of interest" description="Disordered" evidence="7">
    <location>
        <begin position="967"/>
        <end position="991"/>
    </location>
</feature>
<dbReference type="PROSITE" id="PS50132">
    <property type="entry name" value="RGS"/>
    <property type="match status" value="1"/>
</dbReference>
<evidence type="ECO:0000256" key="5">
    <source>
        <dbReference type="ARBA" id="ARBA00022840"/>
    </source>
</evidence>
<dbReference type="PROSITE" id="PS50822">
    <property type="entry name" value="PIWI"/>
    <property type="match status" value="1"/>
</dbReference>
<feature type="compositionally biased region" description="Basic and acidic residues" evidence="7">
    <location>
        <begin position="1081"/>
        <end position="1091"/>
    </location>
</feature>
<dbReference type="CDD" id="cd04657">
    <property type="entry name" value="Piwi_ago-like"/>
    <property type="match status" value="1"/>
</dbReference>
<dbReference type="GO" id="GO:0003723">
    <property type="term" value="F:RNA binding"/>
    <property type="evidence" value="ECO:0007669"/>
    <property type="project" value="InterPro"/>
</dbReference>
<evidence type="ECO:0000259" key="10">
    <source>
        <dbReference type="PROSITE" id="PS50821"/>
    </source>
</evidence>
<dbReference type="InterPro" id="IPR045246">
    <property type="entry name" value="Piwi_ago-like"/>
</dbReference>
<dbReference type="InterPro" id="IPR003165">
    <property type="entry name" value="Piwi"/>
</dbReference>
<dbReference type="InterPro" id="IPR045270">
    <property type="entry name" value="STKc_AGC"/>
</dbReference>